<keyword evidence="2" id="KW-0560">Oxidoreductase</keyword>
<organism evidence="4 5">
    <name type="scientific">Lachnoclostridium phytofermentans</name>
    <dbReference type="NCBI Taxonomy" id="66219"/>
    <lineage>
        <taxon>Bacteria</taxon>
        <taxon>Bacillati</taxon>
        <taxon>Bacillota</taxon>
        <taxon>Clostridia</taxon>
        <taxon>Lachnospirales</taxon>
        <taxon>Lachnospiraceae</taxon>
    </lineage>
</organism>
<dbReference type="AlphaFoldDB" id="A0A3D2X5L9"/>
<evidence type="ECO:0000259" key="3">
    <source>
        <dbReference type="Pfam" id="PF07992"/>
    </source>
</evidence>
<dbReference type="Proteomes" id="UP000262969">
    <property type="component" value="Unassembled WGS sequence"/>
</dbReference>
<dbReference type="Gene3D" id="3.50.50.60">
    <property type="entry name" value="FAD/NAD(P)-binding domain"/>
    <property type="match status" value="2"/>
</dbReference>
<reference evidence="4 5" key="1">
    <citation type="journal article" date="2018" name="Nat. Biotechnol.">
        <title>A standardized bacterial taxonomy based on genome phylogeny substantially revises the tree of life.</title>
        <authorList>
            <person name="Parks D.H."/>
            <person name="Chuvochina M."/>
            <person name="Waite D.W."/>
            <person name="Rinke C."/>
            <person name="Skarshewski A."/>
            <person name="Chaumeil P.A."/>
            <person name="Hugenholtz P."/>
        </authorList>
    </citation>
    <scope>NUCLEOTIDE SEQUENCE [LARGE SCALE GENOMIC DNA]</scope>
    <source>
        <strain evidence="4">UBA11728</strain>
    </source>
</reference>
<dbReference type="PANTHER" id="PTHR48105">
    <property type="entry name" value="THIOREDOXIN REDUCTASE 1-RELATED-RELATED"/>
    <property type="match status" value="1"/>
</dbReference>
<dbReference type="Pfam" id="PF07992">
    <property type="entry name" value="Pyr_redox_2"/>
    <property type="match status" value="1"/>
</dbReference>
<dbReference type="PRINTS" id="PR00368">
    <property type="entry name" value="FADPNR"/>
</dbReference>
<dbReference type="GO" id="GO:0016491">
    <property type="term" value="F:oxidoreductase activity"/>
    <property type="evidence" value="ECO:0007669"/>
    <property type="project" value="UniProtKB-KW"/>
</dbReference>
<evidence type="ECO:0000313" key="4">
    <source>
        <dbReference type="EMBL" id="HCL02266.1"/>
    </source>
</evidence>
<dbReference type="InterPro" id="IPR023753">
    <property type="entry name" value="FAD/NAD-binding_dom"/>
</dbReference>
<gene>
    <name evidence="4" type="ORF">DHW61_07610</name>
</gene>
<keyword evidence="1" id="KW-0285">Flavoprotein</keyword>
<feature type="domain" description="FAD/NAD(P)-binding" evidence="3">
    <location>
        <begin position="3"/>
        <end position="271"/>
    </location>
</feature>
<dbReference type="PRINTS" id="PR00469">
    <property type="entry name" value="PNDRDTASEII"/>
</dbReference>
<dbReference type="InterPro" id="IPR036188">
    <property type="entry name" value="FAD/NAD-bd_sf"/>
</dbReference>
<dbReference type="EMBL" id="DPVV01000253">
    <property type="protein sequence ID" value="HCL02266.1"/>
    <property type="molecule type" value="Genomic_DNA"/>
</dbReference>
<comment type="caution">
    <text evidence="4">The sequence shown here is derived from an EMBL/GenBank/DDBJ whole genome shotgun (WGS) entry which is preliminary data.</text>
</comment>
<accession>A0A3D2X5L9</accession>
<proteinExistence type="predicted"/>
<protein>
    <submittedName>
        <fullName evidence="4">Thioredoxin reductase</fullName>
    </submittedName>
</protein>
<dbReference type="InterPro" id="IPR050097">
    <property type="entry name" value="Ferredoxin-NADP_redctase_2"/>
</dbReference>
<evidence type="ECO:0000256" key="1">
    <source>
        <dbReference type="ARBA" id="ARBA00022630"/>
    </source>
</evidence>
<dbReference type="SUPFAM" id="SSF51905">
    <property type="entry name" value="FAD/NAD(P)-binding domain"/>
    <property type="match status" value="1"/>
</dbReference>
<sequence length="287" mass="30211">MANVIIIGNGPAGISTALYTIRAGIETTIIGKDFGALGKAHEIENYYGFSQPISGEDLVKEGIEGAKRLGVNFISDEVLGISYTDQLVVKTKNEDYTAKSVVIATGTTRNAPKIKGLKDLEGHGVSYCAVCDAFFYRGKDVAVLGDGEYALHEALELLQTSNTVTLLTNGKTPAIEIPDSIKVNTTPIESLEGEEALEAVLFQDGSKLSISGLFVAVGVAGSTDLAKKIGAITEKNKILVDDTMATNIPGLYAAGDCTGGLLQISKAVYDGAKAGTSIIKYLRNSIR</sequence>
<evidence type="ECO:0000313" key="5">
    <source>
        <dbReference type="Proteomes" id="UP000262969"/>
    </source>
</evidence>
<name>A0A3D2X5L9_9FIRM</name>
<evidence type="ECO:0000256" key="2">
    <source>
        <dbReference type="ARBA" id="ARBA00023002"/>
    </source>
</evidence>